<keyword evidence="3" id="KW-1185">Reference proteome</keyword>
<organism evidence="2 3">
    <name type="scientific">Sphingomicrobium clamense</name>
    <dbReference type="NCBI Taxonomy" id="2851013"/>
    <lineage>
        <taxon>Bacteria</taxon>
        <taxon>Pseudomonadati</taxon>
        <taxon>Pseudomonadota</taxon>
        <taxon>Alphaproteobacteria</taxon>
        <taxon>Sphingomonadales</taxon>
        <taxon>Sphingomonadaceae</taxon>
        <taxon>Sphingomicrobium</taxon>
    </lineage>
</organism>
<feature type="transmembrane region" description="Helical" evidence="1">
    <location>
        <begin position="48"/>
        <end position="69"/>
    </location>
</feature>
<protein>
    <submittedName>
        <fullName evidence="2">DUF1761 domain-containing protein</fullName>
    </submittedName>
</protein>
<dbReference type="Proteomes" id="UP000698028">
    <property type="component" value="Unassembled WGS sequence"/>
</dbReference>
<evidence type="ECO:0000313" key="3">
    <source>
        <dbReference type="Proteomes" id="UP000698028"/>
    </source>
</evidence>
<feature type="transmembrane region" description="Helical" evidence="1">
    <location>
        <begin position="6"/>
        <end position="27"/>
    </location>
</feature>
<keyword evidence="1" id="KW-0812">Transmembrane</keyword>
<name>A0ABS6V4G1_9SPHN</name>
<feature type="transmembrane region" description="Helical" evidence="1">
    <location>
        <begin position="81"/>
        <end position="100"/>
    </location>
</feature>
<feature type="transmembrane region" description="Helical" evidence="1">
    <location>
        <begin position="107"/>
        <end position="129"/>
    </location>
</feature>
<dbReference type="EMBL" id="JAHVAH010000001">
    <property type="protein sequence ID" value="MBW0144245.1"/>
    <property type="molecule type" value="Genomic_DNA"/>
</dbReference>
<evidence type="ECO:0000256" key="1">
    <source>
        <dbReference type="SAM" id="Phobius"/>
    </source>
</evidence>
<gene>
    <name evidence="2" type="ORF">KTQ36_02915</name>
</gene>
<dbReference type="Pfam" id="PF08570">
    <property type="entry name" value="DUF1761"/>
    <property type="match status" value="1"/>
</dbReference>
<sequence>MELNWLAVGLAAVSAFVLGGLWYGPLFGKAWMAHTGMTEEKAAAMNKAKVFGLAFILSLFAAAVFAMFLGPEVSLQHGAMYGFAAGLFWVGAFMGINDLFEDRPFGLWAINAGYATVAFTLFGAIIGALN</sequence>
<keyword evidence="1" id="KW-0472">Membrane</keyword>
<accession>A0ABS6V4G1</accession>
<keyword evidence="1" id="KW-1133">Transmembrane helix</keyword>
<dbReference type="InterPro" id="IPR013879">
    <property type="entry name" value="DUF1761"/>
</dbReference>
<proteinExistence type="predicted"/>
<comment type="caution">
    <text evidence="2">The sequence shown here is derived from an EMBL/GenBank/DDBJ whole genome shotgun (WGS) entry which is preliminary data.</text>
</comment>
<dbReference type="RefSeq" id="WP_218632259.1">
    <property type="nucleotide sequence ID" value="NZ_JAHVAH010000001.1"/>
</dbReference>
<evidence type="ECO:0000313" key="2">
    <source>
        <dbReference type="EMBL" id="MBW0144245.1"/>
    </source>
</evidence>
<reference evidence="2 3" key="1">
    <citation type="submission" date="2021-07" db="EMBL/GenBank/DDBJ databases">
        <title>The draft genome sequence of Sphingomicrobium sp. B8.</title>
        <authorList>
            <person name="Mu L."/>
        </authorList>
    </citation>
    <scope>NUCLEOTIDE SEQUENCE [LARGE SCALE GENOMIC DNA]</scope>
    <source>
        <strain evidence="2 3">B8</strain>
    </source>
</reference>